<dbReference type="Gene3D" id="3.10.20.90">
    <property type="entry name" value="Phosphatidylinositol 3-kinase Catalytic Subunit, Chain A, domain 1"/>
    <property type="match status" value="5"/>
</dbReference>
<dbReference type="InterPro" id="IPR029071">
    <property type="entry name" value="Ubiquitin-like_domsf"/>
</dbReference>
<dbReference type="PRINTS" id="PR00348">
    <property type="entry name" value="UBIQUITIN"/>
</dbReference>
<dbReference type="InterPro" id="IPR000626">
    <property type="entry name" value="Ubiquitin-like_dom"/>
</dbReference>
<name>A0A398AAB3_BRACM</name>
<evidence type="ECO:0000259" key="2">
    <source>
        <dbReference type="PROSITE" id="PS50053"/>
    </source>
</evidence>
<feature type="domain" description="Ubiquitin-like" evidence="2">
    <location>
        <begin position="301"/>
        <end position="374"/>
    </location>
</feature>
<evidence type="ECO:0000313" key="4">
    <source>
        <dbReference type="Proteomes" id="UP000264353"/>
    </source>
</evidence>
<reference evidence="3 4" key="1">
    <citation type="submission" date="2018-06" db="EMBL/GenBank/DDBJ databases">
        <title>WGS assembly of Brassica rapa FPsc.</title>
        <authorList>
            <person name="Bowman J."/>
            <person name="Kohchi T."/>
            <person name="Yamato K."/>
            <person name="Jenkins J."/>
            <person name="Shu S."/>
            <person name="Ishizaki K."/>
            <person name="Yamaoka S."/>
            <person name="Nishihama R."/>
            <person name="Nakamura Y."/>
            <person name="Berger F."/>
            <person name="Adam C."/>
            <person name="Aki S."/>
            <person name="Althoff F."/>
            <person name="Araki T."/>
            <person name="Arteaga-Vazquez M."/>
            <person name="Balasubrmanian S."/>
            <person name="Bauer D."/>
            <person name="Boehm C."/>
            <person name="Briginshaw L."/>
            <person name="Caballero-Perez J."/>
            <person name="Catarino B."/>
            <person name="Chen F."/>
            <person name="Chiyoda S."/>
            <person name="Chovatia M."/>
            <person name="Davies K."/>
            <person name="Delmans M."/>
            <person name="Demura T."/>
            <person name="Dierschke T."/>
            <person name="Dolan L."/>
            <person name="Dorantes-Acosta A."/>
            <person name="Eklund D."/>
            <person name="Florent S."/>
            <person name="Flores-Sandoval E."/>
            <person name="Fujiyama A."/>
            <person name="Fukuzawa H."/>
            <person name="Galik B."/>
            <person name="Grimanelli D."/>
            <person name="Grimwood J."/>
            <person name="Grossniklaus U."/>
            <person name="Hamada T."/>
            <person name="Haseloff J."/>
            <person name="Hetherington A."/>
            <person name="Higo A."/>
            <person name="Hirakawa Y."/>
            <person name="Hundley H."/>
            <person name="Ikeda Y."/>
            <person name="Inoue K."/>
            <person name="Inoue S."/>
            <person name="Ishida S."/>
            <person name="Jia Q."/>
            <person name="Kakita M."/>
            <person name="Kanazawa T."/>
            <person name="Kawai Y."/>
            <person name="Kawashima T."/>
            <person name="Kennedy M."/>
            <person name="Kinose K."/>
            <person name="Kinoshita T."/>
            <person name="Kohara Y."/>
            <person name="Koide E."/>
            <person name="Komatsu K."/>
            <person name="Kopischke S."/>
            <person name="Kubo M."/>
            <person name="Kyozuka J."/>
            <person name="Lagercrantz U."/>
            <person name="Lin S."/>
            <person name="Lindquist E."/>
            <person name="Lipzen A."/>
            <person name="Lu C."/>
            <person name="Luna E."/>
            <person name="Martienssen R."/>
            <person name="Minamino N."/>
            <person name="Mizutani M."/>
            <person name="Mizutani M."/>
            <person name="Mochizuki N."/>
            <person name="Monte I."/>
            <person name="Mosher R."/>
            <person name="Nagasaki H."/>
            <person name="Nakagami H."/>
            <person name="Naramoto S."/>
            <person name="Nishitani K."/>
            <person name="Ohtani M."/>
            <person name="Okamoto T."/>
            <person name="Okumura M."/>
            <person name="Phillips J."/>
            <person name="Pollak B."/>
            <person name="Reinders A."/>
            <person name="Roevekamp M."/>
            <person name="Sano R."/>
            <person name="Sawa S."/>
            <person name="Schmid M."/>
            <person name="Shirakawa M."/>
            <person name="Solano R."/>
            <person name="Spunde A."/>
            <person name="Suetsugu N."/>
            <person name="Sugano S."/>
            <person name="Sugiyama A."/>
            <person name="Sun R."/>
            <person name="Suzuki Y."/>
            <person name="Takenaka M."/>
            <person name="Takezawa D."/>
            <person name="Tomogane H."/>
            <person name="Tsuzuki M."/>
            <person name="Ueda T."/>
            <person name="Umeda M."/>
            <person name="Ward J."/>
            <person name="Watanabe Y."/>
            <person name="Yazaki K."/>
            <person name="Yokoyama R."/>
            <person name="Yoshitake Y."/>
            <person name="Yotsui I."/>
            <person name="Zachgo S."/>
            <person name="Schmutz J."/>
        </authorList>
    </citation>
    <scope>NUCLEOTIDE SEQUENCE [LARGE SCALE GENOMIC DNA]</scope>
    <source>
        <strain evidence="4">cv. B-3</strain>
    </source>
</reference>
<feature type="domain" description="Ubiquitin-like" evidence="2">
    <location>
        <begin position="76"/>
        <end position="147"/>
    </location>
</feature>
<dbReference type="InterPro" id="IPR050158">
    <property type="entry name" value="Ubiquitin_ubiquitin-like"/>
</dbReference>
<gene>
    <name evidence="3" type="ORF">BRARA_C04090</name>
</gene>
<feature type="domain" description="Ubiquitin-like" evidence="2">
    <location>
        <begin position="150"/>
        <end position="225"/>
    </location>
</feature>
<feature type="domain" description="Ubiquitin-like" evidence="2">
    <location>
        <begin position="227"/>
        <end position="294"/>
    </location>
</feature>
<dbReference type="PROSITE" id="PS50053">
    <property type="entry name" value="UBIQUITIN_2"/>
    <property type="match status" value="5"/>
</dbReference>
<dbReference type="PANTHER" id="PTHR10666">
    <property type="entry name" value="UBIQUITIN"/>
    <property type="match status" value="1"/>
</dbReference>
<keyword evidence="1" id="KW-1017">Isopeptide bond</keyword>
<dbReference type="Pfam" id="PF00240">
    <property type="entry name" value="ubiquitin"/>
    <property type="match status" value="5"/>
</dbReference>
<accession>A0A398AAB3</accession>
<dbReference type="Proteomes" id="UP000264353">
    <property type="component" value="Chromosome A3"/>
</dbReference>
<dbReference type="AlphaFoldDB" id="A0A398AAB3"/>
<sequence length="374" mass="42974">MQIFVKFFTGKTLTLEVESSDTTCKVKEKIQDKEGIPTYQQMLVFGKKMLEECRPLAIYNIQKNSTLHMILRFRGMRIFVNNFEGNAIMLEVKSSDTIDNVKGKIHDKEGIPNYQQRLVFAGKSLEDDRTLASYNIQKESTLHLILKFRMRIFVNMFDKTRITLVVKRSDTIANLKAKIQDKEGIPIEKQRLVFAGRIMKDDDCTLADYDVQNDNTLHMVLMLGGIMKIFVKTLTGKTIALEVESLDTVDMVKAKIQDREGIPPHQQMLFFAGKQLKDGRLVDNKIWKESVLHVHRLSGGMQIFVKTLYGKVITLEVDSSDTVYNLKKKIQDKEGIALDQQRIIFATTPLEDGYMLADYNIQKESTLYLVLNFP</sequence>
<dbReference type="FunFam" id="3.10.20.90:FF:000160">
    <property type="entry name" value="Polyubiquitin-C"/>
    <property type="match status" value="4"/>
</dbReference>
<organism evidence="3 4">
    <name type="scientific">Brassica campestris</name>
    <name type="common">Field mustard</name>
    <dbReference type="NCBI Taxonomy" id="3711"/>
    <lineage>
        <taxon>Eukaryota</taxon>
        <taxon>Viridiplantae</taxon>
        <taxon>Streptophyta</taxon>
        <taxon>Embryophyta</taxon>
        <taxon>Tracheophyta</taxon>
        <taxon>Spermatophyta</taxon>
        <taxon>Magnoliopsida</taxon>
        <taxon>eudicotyledons</taxon>
        <taxon>Gunneridae</taxon>
        <taxon>Pentapetalae</taxon>
        <taxon>rosids</taxon>
        <taxon>malvids</taxon>
        <taxon>Brassicales</taxon>
        <taxon>Brassicaceae</taxon>
        <taxon>Brassiceae</taxon>
        <taxon>Brassica</taxon>
    </lineage>
</organism>
<dbReference type="GO" id="GO:0003729">
    <property type="term" value="F:mRNA binding"/>
    <property type="evidence" value="ECO:0007669"/>
    <property type="project" value="UniProtKB-ARBA"/>
</dbReference>
<proteinExistence type="predicted"/>
<evidence type="ECO:0000313" key="3">
    <source>
        <dbReference type="EMBL" id="RID72186.1"/>
    </source>
</evidence>
<dbReference type="SUPFAM" id="SSF54236">
    <property type="entry name" value="Ubiquitin-like"/>
    <property type="match status" value="5"/>
</dbReference>
<dbReference type="InterPro" id="IPR019956">
    <property type="entry name" value="Ubiquitin_dom"/>
</dbReference>
<dbReference type="EMBL" id="CM010630">
    <property type="protein sequence ID" value="RID72186.1"/>
    <property type="molecule type" value="Genomic_DNA"/>
</dbReference>
<dbReference type="FunFam" id="3.10.20.90:FF:000205">
    <property type="entry name" value="2'-5'-oligoadenylate synthase-like protein 2"/>
    <property type="match status" value="1"/>
</dbReference>
<feature type="domain" description="Ubiquitin-like" evidence="2">
    <location>
        <begin position="1"/>
        <end position="76"/>
    </location>
</feature>
<dbReference type="SMART" id="SM00213">
    <property type="entry name" value="UBQ"/>
    <property type="match status" value="5"/>
</dbReference>
<dbReference type="PROSITE" id="PS00299">
    <property type="entry name" value="UBIQUITIN_1"/>
    <property type="match status" value="2"/>
</dbReference>
<protein>
    <recommendedName>
        <fullName evidence="2">Ubiquitin-like domain-containing protein</fullName>
    </recommendedName>
</protein>
<evidence type="ECO:0000256" key="1">
    <source>
        <dbReference type="ARBA" id="ARBA00022499"/>
    </source>
</evidence>
<dbReference type="InterPro" id="IPR019954">
    <property type="entry name" value="Ubiquitin_CS"/>
</dbReference>